<dbReference type="InterPro" id="IPR016040">
    <property type="entry name" value="NAD(P)-bd_dom"/>
</dbReference>
<comment type="caution">
    <text evidence="2">The sequence shown here is derived from an EMBL/GenBank/DDBJ whole genome shotgun (WGS) entry which is preliminary data.</text>
</comment>
<feature type="domain" description="NAD(P)-binding" evidence="1">
    <location>
        <begin position="8"/>
        <end position="210"/>
    </location>
</feature>
<dbReference type="RefSeq" id="WP_136446554.1">
    <property type="nucleotide sequence ID" value="NZ_SSXH01000014.1"/>
</dbReference>
<keyword evidence="3" id="KW-1185">Reference proteome</keyword>
<dbReference type="GO" id="GO:0042602">
    <property type="term" value="F:riboflavin reductase (NADPH) activity"/>
    <property type="evidence" value="ECO:0007669"/>
    <property type="project" value="TreeGrafter"/>
</dbReference>
<accession>A0A4S5EUX1</accession>
<dbReference type="EMBL" id="SSXH01000014">
    <property type="protein sequence ID" value="THJ76143.1"/>
    <property type="molecule type" value="Genomic_DNA"/>
</dbReference>
<dbReference type="InterPro" id="IPR036291">
    <property type="entry name" value="NAD(P)-bd_dom_sf"/>
</dbReference>
<organism evidence="2 3">
    <name type="scientific">Candidatus Frankia alpina</name>
    <dbReference type="NCBI Taxonomy" id="2699483"/>
    <lineage>
        <taxon>Bacteria</taxon>
        <taxon>Bacillati</taxon>
        <taxon>Actinomycetota</taxon>
        <taxon>Actinomycetes</taxon>
        <taxon>Frankiales</taxon>
        <taxon>Frankiaceae</taxon>
        <taxon>Frankia</taxon>
    </lineage>
</organism>
<dbReference type="PANTHER" id="PTHR43355:SF2">
    <property type="entry name" value="FLAVIN REDUCTASE (NADPH)"/>
    <property type="match status" value="1"/>
</dbReference>
<name>A0A4S5EUX1_9ACTN</name>
<gene>
    <name evidence="2" type="ORF">E7Y31_01475</name>
</gene>
<reference evidence="2 3" key="1">
    <citation type="submission" date="2019-04" db="EMBL/GenBank/DDBJ databases">
        <title>Draft genome sequences for three unisolated Alnus-infective Frankia Sp+ strains, AgTrS, AiOr and AvVan, the first sequenced Frankia strains able to sporulate in-planta.</title>
        <authorList>
            <person name="Bethencourt L."/>
            <person name="Vautrin F."/>
            <person name="Taib N."/>
            <person name="Dubost A."/>
            <person name="Castro-Garcia L."/>
            <person name="Imbaud O."/>
            <person name="Abrouk D."/>
            <person name="Fournier P."/>
            <person name="Briolay J."/>
            <person name="Nguyen A."/>
            <person name="Normand P."/>
            <person name="Fernandez M.P."/>
            <person name="Brochier-Armanet C."/>
            <person name="Herrera-Belaroussi A."/>
        </authorList>
    </citation>
    <scope>NUCLEOTIDE SEQUENCE [LARGE SCALE GENOMIC DNA]</scope>
    <source>
        <strain evidence="2 3">AvVan</strain>
    </source>
</reference>
<dbReference type="PANTHER" id="PTHR43355">
    <property type="entry name" value="FLAVIN REDUCTASE (NADPH)"/>
    <property type="match status" value="1"/>
</dbReference>
<dbReference type="OrthoDB" id="4115876at2"/>
<evidence type="ECO:0000313" key="3">
    <source>
        <dbReference type="Proteomes" id="UP000305282"/>
    </source>
</evidence>
<dbReference type="AlphaFoldDB" id="A0A4S5EUX1"/>
<evidence type="ECO:0000259" key="1">
    <source>
        <dbReference type="Pfam" id="PF13460"/>
    </source>
</evidence>
<dbReference type="Pfam" id="PF13460">
    <property type="entry name" value="NAD_binding_10"/>
    <property type="match status" value="1"/>
</dbReference>
<dbReference type="InterPro" id="IPR051606">
    <property type="entry name" value="Polyketide_Oxido-like"/>
</dbReference>
<dbReference type="Proteomes" id="UP000305282">
    <property type="component" value="Unassembled WGS sequence"/>
</dbReference>
<evidence type="ECO:0000313" key="2">
    <source>
        <dbReference type="EMBL" id="THJ76143.1"/>
    </source>
</evidence>
<proteinExistence type="predicted"/>
<protein>
    <submittedName>
        <fullName evidence="2">SDR family oxidoreductase</fullName>
    </submittedName>
</protein>
<sequence>MKLTIFAATGGIGRLLLAQALAEGHEVTAVARRPEAVSPSPGRVLAADLATADAEDLVPAVAGADAVLSTLGGRSRDDTGVATHGTEAMIAAMRVTGVTRVIIVSAAPIGTVPSPARPHPPRHDPGDNGLMRYVLGPAVKRVLRGHYADLARMEDALRASALDWTIVRPPRLTDGPLTRIYRTAHGQNLRGGTSVSRADVADYMLRAARDHADVQQIVGIAQ</sequence>
<dbReference type="GO" id="GO:0004074">
    <property type="term" value="F:biliverdin reductase [NAD(P)H] activity"/>
    <property type="evidence" value="ECO:0007669"/>
    <property type="project" value="TreeGrafter"/>
</dbReference>
<dbReference type="Gene3D" id="3.40.50.720">
    <property type="entry name" value="NAD(P)-binding Rossmann-like Domain"/>
    <property type="match status" value="1"/>
</dbReference>
<dbReference type="SUPFAM" id="SSF51735">
    <property type="entry name" value="NAD(P)-binding Rossmann-fold domains"/>
    <property type="match status" value="1"/>
</dbReference>